<gene>
    <name evidence="1" type="ORF">OUO13_08255</name>
</gene>
<sequence length="255" mass="28088">MSHAAEDIEKKLNKLKKGSFPDKLTYEALILLLQHDPHVRQLVRNIVERDADADQCVIDDAQFGTQNWPKESLDIAGSGTGGDIRSDMNSSSGLVVVDSGCSQRLPVQPDSKETLRVELSSALRLLALVERHTGLRSYLLAGCDSEGERLMKLLVNLGRWDQIEMIWNTLAADIKQRQQMATADELGMLEGCLQCFNLTSSQYKAALDRPQPPQNFNHKVHNRLNAKGQTVTAIALPGLINSAGDTVCKALVITE</sequence>
<dbReference type="EMBL" id="JAPNOA010000024">
    <property type="protein sequence ID" value="MCY0965174.1"/>
    <property type="molecule type" value="Genomic_DNA"/>
</dbReference>
<name>A0A9X3ECQ2_9GAMM</name>
<proteinExistence type="predicted"/>
<evidence type="ECO:0000313" key="1">
    <source>
        <dbReference type="EMBL" id="MCY0965174.1"/>
    </source>
</evidence>
<keyword evidence="2" id="KW-1185">Reference proteome</keyword>
<organism evidence="1 2">
    <name type="scientific">Parathalassolituus penaei</name>
    <dbReference type="NCBI Taxonomy" id="2997323"/>
    <lineage>
        <taxon>Bacteria</taxon>
        <taxon>Pseudomonadati</taxon>
        <taxon>Pseudomonadota</taxon>
        <taxon>Gammaproteobacteria</taxon>
        <taxon>Oceanospirillales</taxon>
        <taxon>Oceanospirillaceae</taxon>
        <taxon>Parathalassolituus</taxon>
    </lineage>
</organism>
<comment type="caution">
    <text evidence="1">The sequence shown here is derived from an EMBL/GenBank/DDBJ whole genome shotgun (WGS) entry which is preliminary data.</text>
</comment>
<dbReference type="RefSeq" id="WP_283173389.1">
    <property type="nucleotide sequence ID" value="NZ_JAPNOA010000024.1"/>
</dbReference>
<dbReference type="AlphaFoldDB" id="A0A9X3ECQ2"/>
<accession>A0A9X3ECQ2</accession>
<reference evidence="1" key="1">
    <citation type="submission" date="2022-11" db="EMBL/GenBank/DDBJ databases">
        <title>Parathalassolutuus dongxingensis gen. nov., sp. nov., a novel member of family Oceanospirillaceae isolated from a coastal shrimp pond in Guangxi, China.</title>
        <authorList>
            <person name="Chen H."/>
        </authorList>
    </citation>
    <scope>NUCLEOTIDE SEQUENCE</scope>
    <source>
        <strain evidence="1">G-43</strain>
    </source>
</reference>
<dbReference type="Proteomes" id="UP001150830">
    <property type="component" value="Unassembled WGS sequence"/>
</dbReference>
<evidence type="ECO:0000313" key="2">
    <source>
        <dbReference type="Proteomes" id="UP001150830"/>
    </source>
</evidence>
<protein>
    <submittedName>
        <fullName evidence="1">Uncharacterized protein</fullName>
    </submittedName>
</protein>